<dbReference type="SMART" id="SM00356">
    <property type="entry name" value="ZnF_C3H1"/>
    <property type="match status" value="1"/>
</dbReference>
<proteinExistence type="predicted"/>
<organism evidence="7">
    <name type="scientific">Ostreococcus tauri</name>
    <name type="common">Marine green alga</name>
    <dbReference type="NCBI Taxonomy" id="70448"/>
    <lineage>
        <taxon>Eukaryota</taxon>
        <taxon>Viridiplantae</taxon>
        <taxon>Chlorophyta</taxon>
        <taxon>Mamiellophyceae</taxon>
        <taxon>Mamiellales</taxon>
        <taxon>Bathycoccaceae</taxon>
        <taxon>Ostreococcus</taxon>
    </lineage>
</organism>
<dbReference type="PANTHER" id="PTHR36971">
    <property type="entry name" value="UNNAMED PRODUCT"/>
    <property type="match status" value="1"/>
</dbReference>
<dbReference type="EMBL" id="KZ155771">
    <property type="protein sequence ID" value="OUS49703.1"/>
    <property type="molecule type" value="Genomic_DNA"/>
</dbReference>
<dbReference type="InterPro" id="IPR000571">
    <property type="entry name" value="Znf_CCCH"/>
</dbReference>
<evidence type="ECO:0000256" key="1">
    <source>
        <dbReference type="ARBA" id="ARBA00022723"/>
    </source>
</evidence>
<evidence type="ECO:0000313" key="7">
    <source>
        <dbReference type="EMBL" id="OUS49703.1"/>
    </source>
</evidence>
<evidence type="ECO:0000256" key="3">
    <source>
        <dbReference type="ARBA" id="ARBA00022833"/>
    </source>
</evidence>
<keyword evidence="1 4" id="KW-0479">Metal-binding</keyword>
<keyword evidence="3 4" id="KW-0862">Zinc</keyword>
<dbReference type="Pfam" id="PF18345">
    <property type="entry name" value="zf_CCCH_4"/>
    <property type="match status" value="1"/>
</dbReference>
<dbReference type="eggNOG" id="ENOG502QVWK">
    <property type="taxonomic scope" value="Eukaryota"/>
</dbReference>
<dbReference type="GO" id="GO:0008270">
    <property type="term" value="F:zinc ion binding"/>
    <property type="evidence" value="ECO:0007669"/>
    <property type="project" value="UniProtKB-KW"/>
</dbReference>
<feature type="compositionally biased region" description="Basic and acidic residues" evidence="5">
    <location>
        <begin position="49"/>
        <end position="58"/>
    </location>
</feature>
<dbReference type="Gene3D" id="4.10.1000.10">
    <property type="entry name" value="Zinc finger, CCCH-type"/>
    <property type="match status" value="1"/>
</dbReference>
<dbReference type="PROSITE" id="PS50103">
    <property type="entry name" value="ZF_C3H1"/>
    <property type="match status" value="1"/>
</dbReference>
<evidence type="ECO:0000259" key="6">
    <source>
        <dbReference type="PROSITE" id="PS50103"/>
    </source>
</evidence>
<dbReference type="InterPro" id="IPR036855">
    <property type="entry name" value="Znf_CCCH_sf"/>
</dbReference>
<dbReference type="Proteomes" id="UP000195557">
    <property type="component" value="Unassembled WGS sequence"/>
</dbReference>
<dbReference type="SUPFAM" id="SSF90229">
    <property type="entry name" value="CCCH zinc finger"/>
    <property type="match status" value="1"/>
</dbReference>
<sequence length="424" mass="46394">MTSASTSSRAVVGRIVGRRRVSARLAFYDLLVEASATVAWSTTTDDGDDASRGGRLGDRSSSASLEGLGRSESVVVELVVKLGAEAFADEDALAAARREAFKLGNVVDVVGKLTRGRRDGQTKSRSTAAWVLTCEGVNEVVEAWATANPGKCFARELYVQPAAPRDDSAESEPGDTPAPCKFFINNGYCAKGDACKYAHDRAVQREWIAARKAKRREIAATKYGDPHGDAVANKSARAVKFAEWLRGKFGDDVLNAGTGILDVAGGRGDISFELFTKQGIKSTLVEPRARKLNKQQHKWLKAREKKFKTESDDGALFQKPELCEQIKTEFTSENWHLFKDCSVVIGMHPDQATEAIVDFANLYDKPFAIVPCCVFPELFNHRRDRQGAPVTERMALVEYLADKTGGSVEYLDIEGANQVVFRTS</sequence>
<reference evidence="7" key="1">
    <citation type="submission" date="2017-04" db="EMBL/GenBank/DDBJ databases">
        <title>Population genomics of picophytoplankton unveils novel chromosome hypervariability.</title>
        <authorList>
            <consortium name="DOE Joint Genome Institute"/>
            <person name="Blanc-Mathieu R."/>
            <person name="Krasovec M."/>
            <person name="Hebrard M."/>
            <person name="Yau S."/>
            <person name="Desgranges E."/>
            <person name="Martin J."/>
            <person name="Schackwitz W."/>
            <person name="Kuo A."/>
            <person name="Salin G."/>
            <person name="Donnadieu C."/>
            <person name="Desdevises Y."/>
            <person name="Sanchez-Ferandin S."/>
            <person name="Moreau H."/>
            <person name="Rivals E."/>
            <person name="Grigoriev I.V."/>
            <person name="Grimsley N."/>
            <person name="Eyre-Walker A."/>
            <person name="Piganeau G."/>
        </authorList>
    </citation>
    <scope>NUCLEOTIDE SEQUENCE [LARGE SCALE GENOMIC DNA]</scope>
    <source>
        <strain evidence="7">RCC 1115</strain>
    </source>
</reference>
<accession>A0A1Y5INK6</accession>
<evidence type="ECO:0000256" key="4">
    <source>
        <dbReference type="PROSITE-ProRule" id="PRU00723"/>
    </source>
</evidence>
<gene>
    <name evidence="7" type="ORF">BE221DRAFT_202980</name>
</gene>
<name>A0A1Y5INK6_OSTTA</name>
<dbReference type="PANTHER" id="PTHR36971:SF3">
    <property type="entry name" value="C3H1-TYPE DOMAIN-CONTAINING PROTEIN"/>
    <property type="match status" value="1"/>
</dbReference>
<feature type="domain" description="C3H1-type" evidence="6">
    <location>
        <begin position="174"/>
        <end position="202"/>
    </location>
</feature>
<protein>
    <recommendedName>
        <fullName evidence="6">C3H1-type domain-containing protein</fullName>
    </recommendedName>
</protein>
<feature type="region of interest" description="Disordered" evidence="5">
    <location>
        <begin position="42"/>
        <end position="64"/>
    </location>
</feature>
<evidence type="ECO:0000256" key="5">
    <source>
        <dbReference type="SAM" id="MobiDB-lite"/>
    </source>
</evidence>
<dbReference type="AlphaFoldDB" id="A0A1Y5INK6"/>
<evidence type="ECO:0000256" key="2">
    <source>
        <dbReference type="ARBA" id="ARBA00022771"/>
    </source>
</evidence>
<feature type="zinc finger region" description="C3H1-type" evidence="4">
    <location>
        <begin position="174"/>
        <end position="202"/>
    </location>
</feature>
<keyword evidence="2 4" id="KW-0863">Zinc-finger</keyword>